<gene>
    <name evidence="3" type="ORF">GCM10009717_19060</name>
</gene>
<organism evidence="3 4">
    <name type="scientific">Agromyces allii</name>
    <dbReference type="NCBI Taxonomy" id="393607"/>
    <lineage>
        <taxon>Bacteria</taxon>
        <taxon>Bacillati</taxon>
        <taxon>Actinomycetota</taxon>
        <taxon>Actinomycetes</taxon>
        <taxon>Micrococcales</taxon>
        <taxon>Microbacteriaceae</taxon>
        <taxon>Agromyces</taxon>
    </lineage>
</organism>
<feature type="transmembrane region" description="Helical" evidence="2">
    <location>
        <begin position="368"/>
        <end position="390"/>
    </location>
</feature>
<evidence type="ECO:0000256" key="1">
    <source>
        <dbReference type="SAM" id="MobiDB-lite"/>
    </source>
</evidence>
<dbReference type="InterPro" id="IPR011009">
    <property type="entry name" value="Kinase-like_dom_sf"/>
</dbReference>
<keyword evidence="2" id="KW-0472">Membrane</keyword>
<evidence type="ECO:0000313" key="3">
    <source>
        <dbReference type="EMBL" id="GAA1953344.1"/>
    </source>
</evidence>
<dbReference type="SUPFAM" id="SSF56112">
    <property type="entry name" value="Protein kinase-like (PK-like)"/>
    <property type="match status" value="1"/>
</dbReference>
<evidence type="ECO:0000256" key="2">
    <source>
        <dbReference type="SAM" id="Phobius"/>
    </source>
</evidence>
<keyword evidence="2" id="KW-0812">Transmembrane</keyword>
<feature type="region of interest" description="Disordered" evidence="1">
    <location>
        <begin position="1"/>
        <end position="29"/>
    </location>
</feature>
<protein>
    <recommendedName>
        <fullName evidence="5">Protein kinase domain-containing protein</fullName>
    </recommendedName>
</protein>
<feature type="region of interest" description="Disordered" evidence="1">
    <location>
        <begin position="390"/>
        <end position="448"/>
    </location>
</feature>
<name>A0ABP5BXC8_9MICO</name>
<keyword evidence="4" id="KW-1185">Reference proteome</keyword>
<feature type="compositionally biased region" description="Low complexity" evidence="1">
    <location>
        <begin position="402"/>
        <end position="413"/>
    </location>
</feature>
<proteinExistence type="predicted"/>
<sequence>MNGGWKRGGRQRRGTARADAAASVGGDGESLATTGSGVAGYRILRRIGSGRRAEVFLAVAEGRQTNLDPGAGGTSVESVATAAGAVEAAPLVVVRIYRDEVDDRSVACEIEAMHAAPEVGMPALLDVSVGEDGARVAVVERIGGATVAQLVHERSLEPGEAVTLIAPIVSGLARLAGAGYVHTRPMTTDVQLDASGRPRLLGLGALERIPADAADATALRRDGLAALTEYVEQVAAAVRPAGVFDGPIGLAKAGLDARPFRPFEADLERALFAAASPAPVAGLPPVRELRIPTRALAPQTGWAPTQAEVPPARSRWSGSHESLAAGLLELAELPPPMLEKLAAEADTDRLASIRHRFAGWFASRRRPVVVGVLLGAAALVLLLTAVPSAGAGERAGSDRPEVTSTAVADAGAGSDSGGDAAGDGERDEKTGTNAAAAPAGAAGGGELAAEDPRSAATALLGVRASCFDELDPACLASYAQAGSPIEDADWTRMLAARDGGPGVRALDTTHVEVVTEMGAAVLVRVAGVDDEEPASLLMVRNEAGWRLREIFD</sequence>
<dbReference type="RefSeq" id="WP_157413907.1">
    <property type="nucleotide sequence ID" value="NZ_BAAAMK010000002.1"/>
</dbReference>
<dbReference type="EMBL" id="BAAAMK010000002">
    <property type="protein sequence ID" value="GAA1953344.1"/>
    <property type="molecule type" value="Genomic_DNA"/>
</dbReference>
<reference evidence="4" key="1">
    <citation type="journal article" date="2019" name="Int. J. Syst. Evol. Microbiol.">
        <title>The Global Catalogue of Microorganisms (GCM) 10K type strain sequencing project: providing services to taxonomists for standard genome sequencing and annotation.</title>
        <authorList>
            <consortium name="The Broad Institute Genomics Platform"/>
            <consortium name="The Broad Institute Genome Sequencing Center for Infectious Disease"/>
            <person name="Wu L."/>
            <person name="Ma J."/>
        </authorList>
    </citation>
    <scope>NUCLEOTIDE SEQUENCE [LARGE SCALE GENOMIC DNA]</scope>
    <source>
        <strain evidence="4">JCM 13584</strain>
    </source>
</reference>
<evidence type="ECO:0008006" key="5">
    <source>
        <dbReference type="Google" id="ProtNLM"/>
    </source>
</evidence>
<evidence type="ECO:0000313" key="4">
    <source>
        <dbReference type="Proteomes" id="UP001499954"/>
    </source>
</evidence>
<comment type="caution">
    <text evidence="3">The sequence shown here is derived from an EMBL/GenBank/DDBJ whole genome shotgun (WGS) entry which is preliminary data.</text>
</comment>
<keyword evidence="2" id="KW-1133">Transmembrane helix</keyword>
<dbReference type="Proteomes" id="UP001499954">
    <property type="component" value="Unassembled WGS sequence"/>
</dbReference>
<accession>A0ABP5BXC8</accession>